<keyword evidence="2" id="KW-0732">Signal</keyword>
<gene>
    <name evidence="3" type="ORF">FIBRA_00637</name>
</gene>
<organism evidence="3 4">
    <name type="scientific">Fibroporia radiculosa</name>
    <dbReference type="NCBI Taxonomy" id="599839"/>
    <lineage>
        <taxon>Eukaryota</taxon>
        <taxon>Fungi</taxon>
        <taxon>Dikarya</taxon>
        <taxon>Basidiomycota</taxon>
        <taxon>Agaricomycotina</taxon>
        <taxon>Agaricomycetes</taxon>
        <taxon>Polyporales</taxon>
        <taxon>Fibroporiaceae</taxon>
        <taxon>Fibroporia</taxon>
    </lineage>
</organism>
<dbReference type="RefSeq" id="XP_012177918.1">
    <property type="nucleotide sequence ID" value="XM_012322528.1"/>
</dbReference>
<feature type="signal peptide" evidence="2">
    <location>
        <begin position="1"/>
        <end position="23"/>
    </location>
</feature>
<sequence>MPQIMGIMPTLIILAVNAGFTRRDDFYSHAPKTHTLQFASHPPDTNTTLETLSISERRDSNDAPAALPFHEQSSKTFAADESE</sequence>
<dbReference type="EMBL" id="HE796894">
    <property type="protein sequence ID" value="CCL98635.1"/>
    <property type="molecule type" value="Genomic_DNA"/>
</dbReference>
<proteinExistence type="predicted"/>
<protein>
    <recommendedName>
        <fullName evidence="5">Secreted protein</fullName>
    </recommendedName>
</protein>
<evidence type="ECO:0000256" key="1">
    <source>
        <dbReference type="SAM" id="MobiDB-lite"/>
    </source>
</evidence>
<dbReference type="InParanoid" id="J4GI84"/>
<feature type="chain" id="PRO_5003778961" description="Secreted protein" evidence="2">
    <location>
        <begin position="24"/>
        <end position="83"/>
    </location>
</feature>
<dbReference type="GeneID" id="24093546"/>
<dbReference type="Proteomes" id="UP000006352">
    <property type="component" value="Unassembled WGS sequence"/>
</dbReference>
<evidence type="ECO:0000256" key="2">
    <source>
        <dbReference type="SAM" id="SignalP"/>
    </source>
</evidence>
<evidence type="ECO:0000313" key="3">
    <source>
        <dbReference type="EMBL" id="CCL98635.1"/>
    </source>
</evidence>
<keyword evidence="4" id="KW-1185">Reference proteome</keyword>
<dbReference type="AlphaFoldDB" id="J4GI84"/>
<name>J4GI84_9APHY</name>
<evidence type="ECO:0000313" key="4">
    <source>
        <dbReference type="Proteomes" id="UP000006352"/>
    </source>
</evidence>
<accession>J4GI84</accession>
<evidence type="ECO:0008006" key="5">
    <source>
        <dbReference type="Google" id="ProtNLM"/>
    </source>
</evidence>
<reference evidence="3 4" key="1">
    <citation type="journal article" date="2012" name="Appl. Environ. Microbiol.">
        <title>Short-read sequencing for genomic analysis of the brown rot fungus Fibroporia radiculosa.</title>
        <authorList>
            <person name="Tang J.D."/>
            <person name="Perkins A.D."/>
            <person name="Sonstegard T.S."/>
            <person name="Schroeder S.G."/>
            <person name="Burgess S.C."/>
            <person name="Diehl S.V."/>
        </authorList>
    </citation>
    <scope>NUCLEOTIDE SEQUENCE [LARGE SCALE GENOMIC DNA]</scope>
    <source>
        <strain evidence="3 4">TFFH 294</strain>
    </source>
</reference>
<dbReference type="HOGENOM" id="CLU_2542597_0_0_1"/>
<feature type="region of interest" description="Disordered" evidence="1">
    <location>
        <begin position="58"/>
        <end position="83"/>
    </location>
</feature>